<dbReference type="AlphaFoldDB" id="A0A4R0JD48"/>
<sequence>MFDRKTEFTGRRIRAAAATAALLAPAVLVACGGNDESGDAGGMSLSIAEPAKDATVTLPFTVKVDAGVPLGPTESGKHHVHLWLDNHANDYLVVESDTAQITSGQKATLSGKPLGVSPGTHTIHVSLRNANHSAAGVDTEMTIKVGTGTGAAPTTTAPSEPETSSQDPYDY</sequence>
<dbReference type="EMBL" id="SJKD01000010">
    <property type="protein sequence ID" value="TCC44229.1"/>
    <property type="molecule type" value="Genomic_DNA"/>
</dbReference>
<feature type="compositionally biased region" description="Low complexity" evidence="1">
    <location>
        <begin position="150"/>
        <end position="165"/>
    </location>
</feature>
<dbReference type="PROSITE" id="PS51257">
    <property type="entry name" value="PROKAR_LIPOPROTEIN"/>
    <property type="match status" value="1"/>
</dbReference>
<protein>
    <recommendedName>
        <fullName evidence="5">DUF4399 domain-containing protein</fullName>
    </recommendedName>
</protein>
<evidence type="ECO:0000313" key="3">
    <source>
        <dbReference type="EMBL" id="TCC44229.1"/>
    </source>
</evidence>
<evidence type="ECO:0000256" key="2">
    <source>
        <dbReference type="SAM" id="SignalP"/>
    </source>
</evidence>
<accession>A0A4R0JD48</accession>
<proteinExistence type="predicted"/>
<evidence type="ECO:0008006" key="5">
    <source>
        <dbReference type="Google" id="ProtNLM"/>
    </source>
</evidence>
<keyword evidence="2" id="KW-0732">Signal</keyword>
<name>A0A4R0JD48_9ACTN</name>
<keyword evidence="4" id="KW-1185">Reference proteome</keyword>
<dbReference type="Proteomes" id="UP000293342">
    <property type="component" value="Unassembled WGS sequence"/>
</dbReference>
<reference evidence="3 4" key="1">
    <citation type="submission" date="2019-02" db="EMBL/GenBank/DDBJ databases">
        <title>Kribbella capetownensis sp. nov. and Kribbella speibonae sp. nov., isolated from soil.</title>
        <authorList>
            <person name="Curtis S.M."/>
            <person name="Norton I."/>
            <person name="Everest G.J."/>
            <person name="Meyers P.R."/>
        </authorList>
    </citation>
    <scope>NUCLEOTIDE SEQUENCE [LARGE SCALE GENOMIC DNA]</scope>
    <source>
        <strain evidence="3 4">YM53</strain>
    </source>
</reference>
<gene>
    <name evidence="3" type="ORF">E0H75_35830</name>
</gene>
<feature type="signal peptide" evidence="2">
    <location>
        <begin position="1"/>
        <end position="30"/>
    </location>
</feature>
<feature type="region of interest" description="Disordered" evidence="1">
    <location>
        <begin position="146"/>
        <end position="171"/>
    </location>
</feature>
<comment type="caution">
    <text evidence="3">The sequence shown here is derived from an EMBL/GenBank/DDBJ whole genome shotgun (WGS) entry which is preliminary data.</text>
</comment>
<dbReference type="OrthoDB" id="5149366at2"/>
<evidence type="ECO:0000256" key="1">
    <source>
        <dbReference type="SAM" id="MobiDB-lite"/>
    </source>
</evidence>
<feature type="chain" id="PRO_5038731009" description="DUF4399 domain-containing protein" evidence="2">
    <location>
        <begin position="31"/>
        <end position="171"/>
    </location>
</feature>
<evidence type="ECO:0000313" key="4">
    <source>
        <dbReference type="Proteomes" id="UP000293342"/>
    </source>
</evidence>
<dbReference type="RefSeq" id="WP_131518149.1">
    <property type="nucleotide sequence ID" value="NZ_SJKD01000010.1"/>
</dbReference>
<organism evidence="3 4">
    <name type="scientific">Kribbella capetownensis</name>
    <dbReference type="NCBI Taxonomy" id="1572659"/>
    <lineage>
        <taxon>Bacteria</taxon>
        <taxon>Bacillati</taxon>
        <taxon>Actinomycetota</taxon>
        <taxon>Actinomycetes</taxon>
        <taxon>Propionibacteriales</taxon>
        <taxon>Kribbellaceae</taxon>
        <taxon>Kribbella</taxon>
    </lineage>
</organism>